<dbReference type="OrthoDB" id="530636at2"/>
<dbReference type="AlphaFoldDB" id="A0A0K1PGT1"/>
<name>A0A0K1PGT1_9BACT</name>
<keyword evidence="2" id="KW-1185">Reference proteome</keyword>
<dbReference type="RefSeq" id="WP_157370671.1">
    <property type="nucleotide sequence ID" value="NZ_CP012332.1"/>
</dbReference>
<gene>
    <name evidence="1" type="ORF">AKJ08_2716</name>
</gene>
<sequence>MGRLLDALLSPGKKDEVIRDAARLIDEEVDAKGGLGGLALKGAYKLVTTAKQNFVGNTLERLLPDFASRLEPLYEERQRTATNEPMERFFTVRAGDVADALLAITDERAARTDRGAARSAYEKLRPAARRHVAEAAPKLGRLLDRHL</sequence>
<proteinExistence type="predicted"/>
<dbReference type="KEGG" id="vin:AKJ08_2716"/>
<protein>
    <submittedName>
        <fullName evidence="1">Uncharacterized protein</fullName>
    </submittedName>
</protein>
<dbReference type="STRING" id="1391653.AKJ08_2716"/>
<dbReference type="EMBL" id="CP012332">
    <property type="protein sequence ID" value="AKU92329.1"/>
    <property type="molecule type" value="Genomic_DNA"/>
</dbReference>
<dbReference type="Pfam" id="PF21893">
    <property type="entry name" value="DUF6918"/>
    <property type="match status" value="1"/>
</dbReference>
<evidence type="ECO:0000313" key="1">
    <source>
        <dbReference type="EMBL" id="AKU92329.1"/>
    </source>
</evidence>
<evidence type="ECO:0000313" key="2">
    <source>
        <dbReference type="Proteomes" id="UP000055590"/>
    </source>
</evidence>
<dbReference type="Proteomes" id="UP000055590">
    <property type="component" value="Chromosome"/>
</dbReference>
<dbReference type="InterPro" id="IPR054211">
    <property type="entry name" value="DUF6918"/>
</dbReference>
<organism evidence="1 2">
    <name type="scientific">Vulgatibacter incomptus</name>
    <dbReference type="NCBI Taxonomy" id="1391653"/>
    <lineage>
        <taxon>Bacteria</taxon>
        <taxon>Pseudomonadati</taxon>
        <taxon>Myxococcota</taxon>
        <taxon>Myxococcia</taxon>
        <taxon>Myxococcales</taxon>
        <taxon>Cystobacterineae</taxon>
        <taxon>Vulgatibacteraceae</taxon>
        <taxon>Vulgatibacter</taxon>
    </lineage>
</organism>
<accession>A0A0K1PGT1</accession>
<reference evidence="1 2" key="1">
    <citation type="submission" date="2015-08" db="EMBL/GenBank/DDBJ databases">
        <authorList>
            <person name="Babu N.S."/>
            <person name="Beckwith C.J."/>
            <person name="Beseler K.G."/>
            <person name="Brison A."/>
            <person name="Carone J.V."/>
            <person name="Caskin T.P."/>
            <person name="Diamond M."/>
            <person name="Durham M.E."/>
            <person name="Foxe J.M."/>
            <person name="Go M."/>
            <person name="Henderson B.A."/>
            <person name="Jones I.B."/>
            <person name="McGettigan J.A."/>
            <person name="Micheletti S.J."/>
            <person name="Nasrallah M.E."/>
            <person name="Ortiz D."/>
            <person name="Piller C.R."/>
            <person name="Privatt S.R."/>
            <person name="Schneider S.L."/>
            <person name="Sharp S."/>
            <person name="Smith T.C."/>
            <person name="Stanton J.D."/>
            <person name="Ullery H.E."/>
            <person name="Wilson R.J."/>
            <person name="Serrano M.G."/>
            <person name="Buck G."/>
            <person name="Lee V."/>
            <person name="Wang Y."/>
            <person name="Carvalho R."/>
            <person name="Voegtly L."/>
            <person name="Shi R."/>
            <person name="Duckworth R."/>
            <person name="Johnson A."/>
            <person name="Loviza R."/>
            <person name="Walstead R."/>
            <person name="Shah Z."/>
            <person name="Kiflezghi M."/>
            <person name="Wade K."/>
            <person name="Ball S.L."/>
            <person name="Bradley K.W."/>
            <person name="Asai D.J."/>
            <person name="Bowman C.A."/>
            <person name="Russell D.A."/>
            <person name="Pope W.H."/>
            <person name="Jacobs-Sera D."/>
            <person name="Hendrix R.W."/>
            <person name="Hatfull G.F."/>
        </authorList>
    </citation>
    <scope>NUCLEOTIDE SEQUENCE [LARGE SCALE GENOMIC DNA]</scope>
    <source>
        <strain evidence="1 2">DSM 27710</strain>
    </source>
</reference>